<protein>
    <submittedName>
        <fullName evidence="1">Uncharacterized protein</fullName>
    </submittedName>
</protein>
<evidence type="ECO:0000313" key="1">
    <source>
        <dbReference type="EMBL" id="CAI6025184.1"/>
    </source>
</evidence>
<dbReference type="InterPro" id="IPR053137">
    <property type="entry name" value="NLR-like"/>
</dbReference>
<dbReference type="GO" id="GO:0003824">
    <property type="term" value="F:catalytic activity"/>
    <property type="evidence" value="ECO:0007669"/>
    <property type="project" value="InterPro"/>
</dbReference>
<dbReference type="InterPro" id="IPR035994">
    <property type="entry name" value="Nucleoside_phosphorylase_sf"/>
</dbReference>
<dbReference type="PANTHER" id="PTHR46082:SF11">
    <property type="entry name" value="AAA+ ATPASE DOMAIN-CONTAINING PROTEIN-RELATED"/>
    <property type="match status" value="1"/>
</dbReference>
<dbReference type="SUPFAM" id="SSF53167">
    <property type="entry name" value="Purine and uridine phosphorylases"/>
    <property type="match status" value="2"/>
</dbReference>
<reference evidence="1" key="1">
    <citation type="submission" date="2023-01" db="EMBL/GenBank/DDBJ databases">
        <authorList>
            <person name="Piombo E."/>
        </authorList>
    </citation>
    <scope>NUCLEOTIDE SEQUENCE</scope>
</reference>
<dbReference type="GO" id="GO:0009116">
    <property type="term" value="P:nucleoside metabolic process"/>
    <property type="evidence" value="ECO:0007669"/>
    <property type="project" value="InterPro"/>
</dbReference>
<comment type="caution">
    <text evidence="1">The sequence shown here is derived from an EMBL/GenBank/DDBJ whole genome shotgun (WGS) entry which is preliminary data.</text>
</comment>
<accession>A0AA35LQ94</accession>
<dbReference type="Proteomes" id="UP001160390">
    <property type="component" value="Unassembled WGS sequence"/>
</dbReference>
<dbReference type="Gene3D" id="3.40.50.1580">
    <property type="entry name" value="Nucleoside phosphorylase domain"/>
    <property type="match status" value="2"/>
</dbReference>
<organism evidence="1 2">
    <name type="scientific">Clonostachys chloroleuca</name>
    <dbReference type="NCBI Taxonomy" id="1926264"/>
    <lineage>
        <taxon>Eukaryota</taxon>
        <taxon>Fungi</taxon>
        <taxon>Dikarya</taxon>
        <taxon>Ascomycota</taxon>
        <taxon>Pezizomycotina</taxon>
        <taxon>Sordariomycetes</taxon>
        <taxon>Hypocreomycetidae</taxon>
        <taxon>Hypocreales</taxon>
        <taxon>Bionectriaceae</taxon>
        <taxon>Clonostachys</taxon>
    </lineage>
</organism>
<name>A0AA35LQ94_9HYPO</name>
<gene>
    <name evidence="1" type="ORF">CCHLO57077_00013970</name>
</gene>
<evidence type="ECO:0000313" key="2">
    <source>
        <dbReference type="Proteomes" id="UP001160390"/>
    </source>
</evidence>
<proteinExistence type="predicted"/>
<dbReference type="PANTHER" id="PTHR46082">
    <property type="entry name" value="ATP/GTP-BINDING PROTEIN-RELATED"/>
    <property type="match status" value="1"/>
</dbReference>
<keyword evidence="2" id="KW-1185">Reference proteome</keyword>
<dbReference type="EMBL" id="CABFNP030000464">
    <property type="protein sequence ID" value="CAI6025184.1"/>
    <property type="molecule type" value="Genomic_DNA"/>
</dbReference>
<sequence>MDDSLSHAEGLLRLRNTDYNVGWICALRIEMAAARGMLDKIHADLPIDPHDSNAYTVGSIGLHNILIACLGEYGTNNAAHVAANMSRSFPLIKVRIAQELKVICFEMEATGLMDHFPCLVIRGICDYCDSHKNKIWQKYAAANAAAYAKEILSMMAMTTPRPAAIQQIDASKVLIKRELPFKTLNNWC</sequence>
<dbReference type="AlphaFoldDB" id="A0AA35LQ94"/>